<evidence type="ECO:0000259" key="5">
    <source>
        <dbReference type="Pfam" id="PF13086"/>
    </source>
</evidence>
<feature type="domain" description="DNA2/NAM7 helicase-like C-terminal" evidence="6">
    <location>
        <begin position="793"/>
        <end position="877"/>
    </location>
</feature>
<evidence type="ECO:0000256" key="3">
    <source>
        <dbReference type="ARBA" id="ARBA00022806"/>
    </source>
</evidence>
<dbReference type="GO" id="GO:0004386">
    <property type="term" value="F:helicase activity"/>
    <property type="evidence" value="ECO:0007669"/>
    <property type="project" value="UniProtKB-KW"/>
</dbReference>
<dbReference type="InterPro" id="IPR041677">
    <property type="entry name" value="DNA2/NAM7_AAA_11"/>
</dbReference>
<evidence type="ECO:0000256" key="1">
    <source>
        <dbReference type="ARBA" id="ARBA00022741"/>
    </source>
</evidence>
<keyword evidence="8" id="KW-1185">Reference proteome</keyword>
<dbReference type="Gene3D" id="3.40.50.300">
    <property type="entry name" value="P-loop containing nucleotide triphosphate hydrolases"/>
    <property type="match status" value="3"/>
</dbReference>
<keyword evidence="2" id="KW-0378">Hydrolase</keyword>
<dbReference type="PANTHER" id="PTHR10887:SF479">
    <property type="entry name" value="DNA2_NAM7 HELICASE HELICASE DOMAIN-CONTAINING PROTEIN"/>
    <property type="match status" value="1"/>
</dbReference>
<dbReference type="GO" id="GO:0016787">
    <property type="term" value="F:hydrolase activity"/>
    <property type="evidence" value="ECO:0007669"/>
    <property type="project" value="UniProtKB-KW"/>
</dbReference>
<dbReference type="PANTHER" id="PTHR10887">
    <property type="entry name" value="DNA2/NAM7 HELICASE FAMILY"/>
    <property type="match status" value="1"/>
</dbReference>
<organism evidence="7 8">
    <name type="scientific">Oryza sativa subsp. indica</name>
    <name type="common">Rice</name>
    <dbReference type="NCBI Taxonomy" id="39946"/>
    <lineage>
        <taxon>Eukaryota</taxon>
        <taxon>Viridiplantae</taxon>
        <taxon>Streptophyta</taxon>
        <taxon>Embryophyta</taxon>
        <taxon>Tracheophyta</taxon>
        <taxon>Spermatophyta</taxon>
        <taxon>Magnoliopsida</taxon>
        <taxon>Liliopsida</taxon>
        <taxon>Poales</taxon>
        <taxon>Poaceae</taxon>
        <taxon>BOP clade</taxon>
        <taxon>Oryzoideae</taxon>
        <taxon>Oryzeae</taxon>
        <taxon>Oryzinae</taxon>
        <taxon>Oryza</taxon>
        <taxon>Oryza sativa</taxon>
    </lineage>
</organism>
<accession>B8ATC1</accession>
<name>B8ATC1_ORYSI</name>
<dbReference type="EMBL" id="CM000129">
    <property type="protein sequence ID" value="EEC77858.1"/>
    <property type="molecule type" value="Genomic_DNA"/>
</dbReference>
<dbReference type="InterPro" id="IPR041679">
    <property type="entry name" value="DNA2/NAM7-like_C"/>
</dbReference>
<dbReference type="AlphaFoldDB" id="B8ATC1"/>
<dbReference type="OMA" id="ACSPCIG"/>
<dbReference type="CDD" id="cd18808">
    <property type="entry name" value="SF1_C_Upf1"/>
    <property type="match status" value="1"/>
</dbReference>
<dbReference type="Pfam" id="PF13086">
    <property type="entry name" value="AAA_11"/>
    <property type="match status" value="2"/>
</dbReference>
<dbReference type="InterPro" id="IPR047187">
    <property type="entry name" value="SF1_C_Upf1"/>
</dbReference>
<gene>
    <name evidence="7" type="ORF">OsI_17114</name>
</gene>
<keyword evidence="3" id="KW-0347">Helicase</keyword>
<dbReference type="Proteomes" id="UP000007015">
    <property type="component" value="Chromosome 4"/>
</dbReference>
<evidence type="ECO:0000259" key="6">
    <source>
        <dbReference type="Pfam" id="PF13087"/>
    </source>
</evidence>
<dbReference type="FunFam" id="3.40.50.300:FF:000326">
    <property type="entry name" value="P-loop containing nucleoside triphosphate hydrolase"/>
    <property type="match status" value="1"/>
</dbReference>
<feature type="domain" description="DNA2/NAM7 helicase helicase" evidence="5">
    <location>
        <begin position="535"/>
        <end position="660"/>
    </location>
</feature>
<dbReference type="GO" id="GO:0005524">
    <property type="term" value="F:ATP binding"/>
    <property type="evidence" value="ECO:0007669"/>
    <property type="project" value="UniProtKB-KW"/>
</dbReference>
<proteinExistence type="predicted"/>
<protein>
    <submittedName>
        <fullName evidence="7">Uncharacterized protein</fullName>
    </submittedName>
</protein>
<dbReference type="HOGENOM" id="CLU_308925_0_0_1"/>
<reference evidence="7 8" key="1">
    <citation type="journal article" date="2005" name="PLoS Biol.">
        <title>The genomes of Oryza sativa: a history of duplications.</title>
        <authorList>
            <person name="Yu J."/>
            <person name="Wang J."/>
            <person name="Lin W."/>
            <person name="Li S."/>
            <person name="Li H."/>
            <person name="Zhou J."/>
            <person name="Ni P."/>
            <person name="Dong W."/>
            <person name="Hu S."/>
            <person name="Zeng C."/>
            <person name="Zhang J."/>
            <person name="Zhang Y."/>
            <person name="Li R."/>
            <person name="Xu Z."/>
            <person name="Li S."/>
            <person name="Li X."/>
            <person name="Zheng H."/>
            <person name="Cong L."/>
            <person name="Lin L."/>
            <person name="Yin J."/>
            <person name="Geng J."/>
            <person name="Li G."/>
            <person name="Shi J."/>
            <person name="Liu J."/>
            <person name="Lv H."/>
            <person name="Li J."/>
            <person name="Wang J."/>
            <person name="Deng Y."/>
            <person name="Ran L."/>
            <person name="Shi X."/>
            <person name="Wang X."/>
            <person name="Wu Q."/>
            <person name="Li C."/>
            <person name="Ren X."/>
            <person name="Wang J."/>
            <person name="Wang X."/>
            <person name="Li D."/>
            <person name="Liu D."/>
            <person name="Zhang X."/>
            <person name="Ji Z."/>
            <person name="Zhao W."/>
            <person name="Sun Y."/>
            <person name="Zhang Z."/>
            <person name="Bao J."/>
            <person name="Han Y."/>
            <person name="Dong L."/>
            <person name="Ji J."/>
            <person name="Chen P."/>
            <person name="Wu S."/>
            <person name="Liu J."/>
            <person name="Xiao Y."/>
            <person name="Bu D."/>
            <person name="Tan J."/>
            <person name="Yang L."/>
            <person name="Ye C."/>
            <person name="Zhang J."/>
            <person name="Xu J."/>
            <person name="Zhou Y."/>
            <person name="Yu Y."/>
            <person name="Zhang B."/>
            <person name="Zhuang S."/>
            <person name="Wei H."/>
            <person name="Liu B."/>
            <person name="Lei M."/>
            <person name="Yu H."/>
            <person name="Li Y."/>
            <person name="Xu H."/>
            <person name="Wei S."/>
            <person name="He X."/>
            <person name="Fang L."/>
            <person name="Zhang Z."/>
            <person name="Zhang Y."/>
            <person name="Huang X."/>
            <person name="Su Z."/>
            <person name="Tong W."/>
            <person name="Li J."/>
            <person name="Tong Z."/>
            <person name="Li S."/>
            <person name="Ye J."/>
            <person name="Wang L."/>
            <person name="Fang L."/>
            <person name="Lei T."/>
            <person name="Chen C."/>
            <person name="Chen H."/>
            <person name="Xu Z."/>
            <person name="Li H."/>
            <person name="Huang H."/>
            <person name="Zhang F."/>
            <person name="Xu H."/>
            <person name="Li N."/>
            <person name="Zhao C."/>
            <person name="Li S."/>
            <person name="Dong L."/>
            <person name="Huang Y."/>
            <person name="Li L."/>
            <person name="Xi Y."/>
            <person name="Qi Q."/>
            <person name="Li W."/>
            <person name="Zhang B."/>
            <person name="Hu W."/>
            <person name="Zhang Y."/>
            <person name="Tian X."/>
            <person name="Jiao Y."/>
            <person name="Liang X."/>
            <person name="Jin J."/>
            <person name="Gao L."/>
            <person name="Zheng W."/>
            <person name="Hao B."/>
            <person name="Liu S."/>
            <person name="Wang W."/>
            <person name="Yuan L."/>
            <person name="Cao M."/>
            <person name="McDermott J."/>
            <person name="Samudrala R."/>
            <person name="Wang J."/>
            <person name="Wong G.K."/>
            <person name="Yang H."/>
        </authorList>
    </citation>
    <scope>NUCLEOTIDE SEQUENCE [LARGE SCALE GENOMIC DNA]</scope>
    <source>
        <strain evidence="8">cv. 93-11</strain>
    </source>
</reference>
<dbReference type="SUPFAM" id="SSF52540">
    <property type="entry name" value="P-loop containing nucleoside triphosphate hydrolases"/>
    <property type="match status" value="2"/>
</dbReference>
<dbReference type="Pfam" id="PF13087">
    <property type="entry name" value="AAA_12"/>
    <property type="match status" value="1"/>
</dbReference>
<feature type="domain" description="DNA2/NAM7 helicase helicase" evidence="5">
    <location>
        <begin position="53"/>
        <end position="178"/>
    </location>
</feature>
<keyword evidence="1" id="KW-0547">Nucleotide-binding</keyword>
<dbReference type="STRING" id="39946.B8ATC1"/>
<evidence type="ECO:0000256" key="4">
    <source>
        <dbReference type="ARBA" id="ARBA00022840"/>
    </source>
</evidence>
<dbReference type="InterPro" id="IPR027417">
    <property type="entry name" value="P-loop_NTPase"/>
</dbReference>
<evidence type="ECO:0000313" key="8">
    <source>
        <dbReference type="Proteomes" id="UP000007015"/>
    </source>
</evidence>
<dbReference type="InterPro" id="IPR045055">
    <property type="entry name" value="DNA2/NAM7-like"/>
</dbReference>
<sequence length="955" mass="103559">MSRLRLRASRSILPWSWPWPGFALTTSLAGSSSFHRANGGTDEITSRLPAFGLNDSQAGAIQSCVSAVQGNGASTTSGRFSLIWGPPGTGKTKTISVLLLMLMTTATSQSRYRVLTCAPTNTAISQVASRLLALSKQHSAAAAGGLCHGDLLLFGNKDRMGIDGDLKEVFLDNRVKILQKCFSPESGWRHGLSSLQVFLSFPLALRCQYIQACIALKDGTALPESSFVRSRFHDICQKLSRCFQTILSHVPKSVILEKNYNNIILLTTMLENFRKLLTRSSPEMVKKGGRAREGNKKPDDDDLVNTIFSWTLEDVMNQNLFADKVPSISFVFSIRLVNAIPDRFSGLKSYLDSFRALLLEEIRAEMSSNLETLPNNSSSTKHIQSLVRVPTGLRQCPLYRVTISDQRGACAPCIGDIVVLTDTVPRRPSDLASNGRSCCLAHVKDVVNRRTFLIRAAKKIGDADSYAFAASLLAFIPYARIWRCLDYDYALKINPPLVMAVAGVALTTSLAGSSSFHRANGGTDEITSRLPAFGLNDSQAGAIQSCVSAVQGNGASTTSGRFSLIWGPPGTGKTKTISVLLLMLMTTATSQSRYRVLTCAPTNTAISQVASRLLALSKQHSAAAAGGLCHGDLLLFGNKDRMGIDGDLKEVFLDNRVKILQKCFSPESGWRHGLSSLQVFLSFPLALRCQYIQACIALKDGTALPESSFVRSRFHDICQKLSRCFQTILSHVPKSVILEKNYNNIILLTTMLENFRKLLSKNSAAGDEVLVGIFMKEKKPDGSDACVGTGEGVSVGIICPYAAQVEAIQSGIDANALRPLDVRVNSVDGFQGSEEDIIILSTVRSNSTGSIGFLSNRRRANVALTRARHCLWILGDAATLLGSGSVWGELVRDAVDRRCFYDWDDGGAGLLGVARRGHEDELDDAVEFATAFDTFADEAGCRDDICDALGSLKLA</sequence>
<keyword evidence="4" id="KW-0067">ATP-binding</keyword>
<evidence type="ECO:0000313" key="7">
    <source>
        <dbReference type="EMBL" id="EEC77858.1"/>
    </source>
</evidence>
<dbReference type="Gramene" id="BGIOSGA014490-TA">
    <property type="protein sequence ID" value="BGIOSGA014490-PA"/>
    <property type="gene ID" value="BGIOSGA014490"/>
</dbReference>
<dbReference type="GO" id="GO:0005694">
    <property type="term" value="C:chromosome"/>
    <property type="evidence" value="ECO:0007669"/>
    <property type="project" value="UniProtKB-ARBA"/>
</dbReference>
<evidence type="ECO:0000256" key="2">
    <source>
        <dbReference type="ARBA" id="ARBA00022801"/>
    </source>
</evidence>